<evidence type="ECO:0000256" key="1">
    <source>
        <dbReference type="SAM" id="MobiDB-lite"/>
    </source>
</evidence>
<dbReference type="EMBL" id="ABEU02000006">
    <property type="protein sequence ID" value="PNR52522.1"/>
    <property type="molecule type" value="Genomic_DNA"/>
</dbReference>
<sequence>MAASSSYAAAVKSRLAHTPVSSTTLEARRQAERPWREERMEPELVAAATQMGRHAAIHSTRAEPSEIIPEGLFRSSKGFLM</sequence>
<dbReference type="EnsemblPlants" id="Pp3c6_13350V3.2">
    <property type="protein sequence ID" value="PAC:32977666.CDS.1"/>
    <property type="gene ID" value="Pp3c6_13350"/>
</dbReference>
<evidence type="ECO:0000313" key="4">
    <source>
        <dbReference type="Proteomes" id="UP000006727"/>
    </source>
</evidence>
<feature type="region of interest" description="Disordered" evidence="1">
    <location>
        <begin position="1"/>
        <end position="41"/>
    </location>
</feature>
<reference evidence="3" key="3">
    <citation type="submission" date="2020-12" db="UniProtKB">
        <authorList>
            <consortium name="EnsemblPlants"/>
        </authorList>
    </citation>
    <scope>IDENTIFICATION</scope>
</reference>
<dbReference type="Proteomes" id="UP000006727">
    <property type="component" value="Chromosome 6"/>
</dbReference>
<dbReference type="AlphaFoldDB" id="A0A2K1KFG4"/>
<reference evidence="2 4" key="1">
    <citation type="journal article" date="2008" name="Science">
        <title>The Physcomitrella genome reveals evolutionary insights into the conquest of land by plants.</title>
        <authorList>
            <person name="Rensing S."/>
            <person name="Lang D."/>
            <person name="Zimmer A."/>
            <person name="Terry A."/>
            <person name="Salamov A."/>
            <person name="Shapiro H."/>
            <person name="Nishiyama T."/>
            <person name="Perroud P.-F."/>
            <person name="Lindquist E."/>
            <person name="Kamisugi Y."/>
            <person name="Tanahashi T."/>
            <person name="Sakakibara K."/>
            <person name="Fujita T."/>
            <person name="Oishi K."/>
            <person name="Shin-I T."/>
            <person name="Kuroki Y."/>
            <person name="Toyoda A."/>
            <person name="Suzuki Y."/>
            <person name="Hashimoto A."/>
            <person name="Yamaguchi K."/>
            <person name="Sugano A."/>
            <person name="Kohara Y."/>
            <person name="Fujiyama A."/>
            <person name="Anterola A."/>
            <person name="Aoki S."/>
            <person name="Ashton N."/>
            <person name="Barbazuk W.B."/>
            <person name="Barker E."/>
            <person name="Bennetzen J."/>
            <person name="Bezanilla M."/>
            <person name="Blankenship R."/>
            <person name="Cho S.H."/>
            <person name="Dutcher S."/>
            <person name="Estelle M."/>
            <person name="Fawcett J.A."/>
            <person name="Gundlach H."/>
            <person name="Hanada K."/>
            <person name="Heyl A."/>
            <person name="Hicks K.A."/>
            <person name="Hugh J."/>
            <person name="Lohr M."/>
            <person name="Mayer K."/>
            <person name="Melkozernov A."/>
            <person name="Murata T."/>
            <person name="Nelson D."/>
            <person name="Pils B."/>
            <person name="Prigge M."/>
            <person name="Reiss B."/>
            <person name="Renner T."/>
            <person name="Rombauts S."/>
            <person name="Rushton P."/>
            <person name="Sanderfoot A."/>
            <person name="Schween G."/>
            <person name="Shiu S.-H."/>
            <person name="Stueber K."/>
            <person name="Theodoulou F.L."/>
            <person name="Tu H."/>
            <person name="Van de Peer Y."/>
            <person name="Verrier P.J."/>
            <person name="Waters E."/>
            <person name="Wood A."/>
            <person name="Yang L."/>
            <person name="Cove D."/>
            <person name="Cuming A."/>
            <person name="Hasebe M."/>
            <person name="Lucas S."/>
            <person name="Mishler D.B."/>
            <person name="Reski R."/>
            <person name="Grigoriev I."/>
            <person name="Quatrano R.S."/>
            <person name="Boore J.L."/>
        </authorList>
    </citation>
    <scope>NUCLEOTIDE SEQUENCE [LARGE SCALE GENOMIC DNA]</scope>
    <source>
        <strain evidence="3 4">cv. Gransden 2004</strain>
    </source>
</reference>
<dbReference type="Gramene" id="Pp3c6_13350V3.1">
    <property type="protein sequence ID" value="PAC:32977665.CDS.1"/>
    <property type="gene ID" value="Pp3c6_13350"/>
</dbReference>
<protein>
    <submittedName>
        <fullName evidence="2 3">Uncharacterized protein</fullName>
    </submittedName>
</protein>
<gene>
    <name evidence="2" type="ORF">PHYPA_008896</name>
</gene>
<accession>A0A2K1KFG4</accession>
<dbReference type="Gramene" id="Pp3c6_13350V3.2">
    <property type="protein sequence ID" value="PAC:32977666.CDS.1"/>
    <property type="gene ID" value="Pp3c6_13350"/>
</dbReference>
<evidence type="ECO:0000313" key="3">
    <source>
        <dbReference type="EnsemblPlants" id="PAC:32977665.CDS.1"/>
    </source>
</evidence>
<proteinExistence type="predicted"/>
<dbReference type="InParanoid" id="A0A2K1KFG4"/>
<dbReference type="EnsemblPlants" id="Pp3c6_13350V3.1">
    <property type="protein sequence ID" value="PAC:32977665.CDS.1"/>
    <property type="gene ID" value="Pp3c6_13350"/>
</dbReference>
<evidence type="ECO:0000313" key="2">
    <source>
        <dbReference type="EMBL" id="PNR52522.1"/>
    </source>
</evidence>
<feature type="compositionally biased region" description="Basic and acidic residues" evidence="1">
    <location>
        <begin position="26"/>
        <end position="41"/>
    </location>
</feature>
<reference evidence="2 4" key="2">
    <citation type="journal article" date="2018" name="Plant J.">
        <title>The Physcomitrella patens chromosome-scale assembly reveals moss genome structure and evolution.</title>
        <authorList>
            <person name="Lang D."/>
            <person name="Ullrich K.K."/>
            <person name="Murat F."/>
            <person name="Fuchs J."/>
            <person name="Jenkins J."/>
            <person name="Haas F.B."/>
            <person name="Piednoel M."/>
            <person name="Gundlach H."/>
            <person name="Van Bel M."/>
            <person name="Meyberg R."/>
            <person name="Vives C."/>
            <person name="Morata J."/>
            <person name="Symeonidi A."/>
            <person name="Hiss M."/>
            <person name="Muchero W."/>
            <person name="Kamisugi Y."/>
            <person name="Saleh O."/>
            <person name="Blanc G."/>
            <person name="Decker E.L."/>
            <person name="van Gessel N."/>
            <person name="Grimwood J."/>
            <person name="Hayes R.D."/>
            <person name="Graham S.W."/>
            <person name="Gunter L.E."/>
            <person name="McDaniel S.F."/>
            <person name="Hoernstein S.N.W."/>
            <person name="Larsson A."/>
            <person name="Li F.W."/>
            <person name="Perroud P.F."/>
            <person name="Phillips J."/>
            <person name="Ranjan P."/>
            <person name="Rokshar D.S."/>
            <person name="Rothfels C.J."/>
            <person name="Schneider L."/>
            <person name="Shu S."/>
            <person name="Stevenson D.W."/>
            <person name="Thummler F."/>
            <person name="Tillich M."/>
            <person name="Villarreal Aguilar J.C."/>
            <person name="Widiez T."/>
            <person name="Wong G.K."/>
            <person name="Wymore A."/>
            <person name="Zhang Y."/>
            <person name="Zimmer A.D."/>
            <person name="Quatrano R.S."/>
            <person name="Mayer K.F.X."/>
            <person name="Goodstein D."/>
            <person name="Casacuberta J.M."/>
            <person name="Vandepoele K."/>
            <person name="Reski R."/>
            <person name="Cuming A.C."/>
            <person name="Tuskan G.A."/>
            <person name="Maumus F."/>
            <person name="Salse J."/>
            <person name="Schmutz J."/>
            <person name="Rensing S.A."/>
        </authorList>
    </citation>
    <scope>NUCLEOTIDE SEQUENCE [LARGE SCALE GENOMIC DNA]</scope>
    <source>
        <strain evidence="3 4">cv. Gransden 2004</strain>
    </source>
</reference>
<feature type="compositionally biased region" description="Low complexity" evidence="1">
    <location>
        <begin position="1"/>
        <end position="10"/>
    </location>
</feature>
<name>A0A2K1KFG4_PHYPA</name>
<organism evidence="2">
    <name type="scientific">Physcomitrium patens</name>
    <name type="common">Spreading-leaved earth moss</name>
    <name type="synonym">Physcomitrella patens</name>
    <dbReference type="NCBI Taxonomy" id="3218"/>
    <lineage>
        <taxon>Eukaryota</taxon>
        <taxon>Viridiplantae</taxon>
        <taxon>Streptophyta</taxon>
        <taxon>Embryophyta</taxon>
        <taxon>Bryophyta</taxon>
        <taxon>Bryophytina</taxon>
        <taxon>Bryopsida</taxon>
        <taxon>Funariidae</taxon>
        <taxon>Funariales</taxon>
        <taxon>Funariaceae</taxon>
        <taxon>Physcomitrium</taxon>
    </lineage>
</organism>
<keyword evidence="4" id="KW-1185">Reference proteome</keyword>
<dbReference type="PaxDb" id="3218-PP1S177_75V6.1"/>